<keyword evidence="2" id="KW-1185">Reference proteome</keyword>
<accession>A0ABP8DN52</accession>
<protein>
    <recommendedName>
        <fullName evidence="3">DUF1963 domain-containing protein</fullName>
    </recommendedName>
</protein>
<evidence type="ECO:0000313" key="2">
    <source>
        <dbReference type="Proteomes" id="UP001500620"/>
    </source>
</evidence>
<comment type="caution">
    <text evidence="1">The sequence shown here is derived from an EMBL/GenBank/DDBJ whole genome shotgun (WGS) entry which is preliminary data.</text>
</comment>
<evidence type="ECO:0008006" key="3">
    <source>
        <dbReference type="Google" id="ProtNLM"/>
    </source>
</evidence>
<gene>
    <name evidence="1" type="ORF">GCM10022255_087600</name>
</gene>
<dbReference type="RefSeq" id="WP_345137067.1">
    <property type="nucleotide sequence ID" value="NZ_BAABAT010000039.1"/>
</dbReference>
<organism evidence="1 2">
    <name type="scientific">Dactylosporangium darangshiense</name>
    <dbReference type="NCBI Taxonomy" id="579108"/>
    <lineage>
        <taxon>Bacteria</taxon>
        <taxon>Bacillati</taxon>
        <taxon>Actinomycetota</taxon>
        <taxon>Actinomycetes</taxon>
        <taxon>Micromonosporales</taxon>
        <taxon>Micromonosporaceae</taxon>
        <taxon>Dactylosporangium</taxon>
    </lineage>
</organism>
<dbReference type="Proteomes" id="UP001500620">
    <property type="component" value="Unassembled WGS sequence"/>
</dbReference>
<dbReference type="SUPFAM" id="SSF103032">
    <property type="entry name" value="Hypothetical protein YwqG"/>
    <property type="match status" value="1"/>
</dbReference>
<proteinExistence type="predicted"/>
<reference evidence="2" key="1">
    <citation type="journal article" date="2019" name="Int. J. Syst. Evol. Microbiol.">
        <title>The Global Catalogue of Microorganisms (GCM) 10K type strain sequencing project: providing services to taxonomists for standard genome sequencing and annotation.</title>
        <authorList>
            <consortium name="The Broad Institute Genomics Platform"/>
            <consortium name="The Broad Institute Genome Sequencing Center for Infectious Disease"/>
            <person name="Wu L."/>
            <person name="Ma J."/>
        </authorList>
    </citation>
    <scope>NUCLEOTIDE SEQUENCE [LARGE SCALE GENOMIC DNA]</scope>
    <source>
        <strain evidence="2">JCM 17441</strain>
    </source>
</reference>
<sequence length="296" mass="32408">MHTTPPPPFDVAAALPPVAPYARTTVRLHPRPGAPTAAQSSMGGPLLWPAEEPWPACDGPAGAEHLDGTDVVPVVPVLQLYAADVPELPFPDGADVLQVLWCPSDHDPWTSPLPRLFWRDSAAVTGPLATAPASDPEADGERRPDTCVLDPERVLEYPDWDLPDAARDEIRDAIRALARDTGWEYDHDLATASGTKVGGYPGWTQLPDWPECACGRRMEHLLTVASWEFSNGYERRWITVEDRPAMAGWGFDAAPDHPWRRLQNPAGIMLGDAGGIYLFVCLACPGRPYEYRFDCG</sequence>
<dbReference type="Gene3D" id="2.30.320.10">
    <property type="entry name" value="YwqG-like"/>
    <property type="match status" value="1"/>
</dbReference>
<dbReference type="InterPro" id="IPR035948">
    <property type="entry name" value="YwqG-like_sf"/>
</dbReference>
<dbReference type="EMBL" id="BAABAT010000039">
    <property type="protein sequence ID" value="GAA4260136.1"/>
    <property type="molecule type" value="Genomic_DNA"/>
</dbReference>
<name>A0ABP8DN52_9ACTN</name>
<evidence type="ECO:0000313" key="1">
    <source>
        <dbReference type="EMBL" id="GAA4260136.1"/>
    </source>
</evidence>